<reference evidence="1 2" key="1">
    <citation type="journal article" date="2022" name="Int. J. Syst. Evol. Microbiol.">
        <title>Pseudomonas fitomaticsae sp. nov., isolated at Marimurtra Botanical Garden in Blanes, Catalonia, Spain.</title>
        <authorList>
            <person name="Atanasov K.E."/>
            <person name="Galbis D.M."/>
            <person name="Cornado D."/>
            <person name="Serpico A."/>
            <person name="Sanchez G."/>
            <person name="Bosch M."/>
            <person name="Ferrer A."/>
            <person name="Altabella T."/>
        </authorList>
    </citation>
    <scope>NUCLEOTIDE SEQUENCE [LARGE SCALE GENOMIC DNA]</scope>
    <source>
        <strain evidence="1 2">FIT81</strain>
    </source>
</reference>
<keyword evidence="2" id="KW-1185">Reference proteome</keyword>
<evidence type="ECO:0000313" key="2">
    <source>
        <dbReference type="Proteomes" id="UP001162907"/>
    </source>
</evidence>
<organism evidence="1 2">
    <name type="scientific">Pseudomonas fitomaticsae</name>
    <dbReference type="NCBI Taxonomy" id="2837969"/>
    <lineage>
        <taxon>Bacteria</taxon>
        <taxon>Pseudomonadati</taxon>
        <taxon>Pseudomonadota</taxon>
        <taxon>Gammaproteobacteria</taxon>
        <taxon>Pseudomonadales</taxon>
        <taxon>Pseudomonadaceae</taxon>
        <taxon>Pseudomonas</taxon>
    </lineage>
</organism>
<gene>
    <name evidence="1" type="ORF">KJY40_17925</name>
</gene>
<dbReference type="EMBL" id="CP075567">
    <property type="protein sequence ID" value="UFP97933.1"/>
    <property type="molecule type" value="Genomic_DNA"/>
</dbReference>
<name>A0ABY3PW95_9PSED</name>
<proteinExistence type="predicted"/>
<protein>
    <submittedName>
        <fullName evidence="1">Uncharacterized protein</fullName>
    </submittedName>
</protein>
<dbReference type="Proteomes" id="UP001162907">
    <property type="component" value="Chromosome"/>
</dbReference>
<evidence type="ECO:0000313" key="1">
    <source>
        <dbReference type="EMBL" id="UFP97933.1"/>
    </source>
</evidence>
<sequence>MAHAHNSSAEKPNPKFKELKRNKQENNEEWMQRAIQKLGLSLEKWSFIALFGADDTLAFRLRVAQSHLRNDLLPSYWSDAALIKVDEKDSTHLKVIHVPLFQPENAEFATKRNGVIEQSLRHFTNPERWQNVCVIALPVAQATVLELVEHFKTARTPVDSLDYLLRWLAFAWGAGRTSNPIHEGIGLPSATMLEVVYNNAQFDLTPGLESRASCPEYLWIMAKYWYPYYEQVGAREIPRGFFHKPQDFMIHERN</sequence>
<dbReference type="RefSeq" id="WP_230731526.1">
    <property type="nucleotide sequence ID" value="NZ_CP075567.1"/>
</dbReference>
<accession>A0ABY3PW95</accession>